<dbReference type="InterPro" id="IPR037069">
    <property type="entry name" value="AcylCoA_DH/ox_N_sf"/>
</dbReference>
<accession>A0A0D0WWW6</accession>
<dbReference type="InterPro" id="IPR013107">
    <property type="entry name" value="Acyl-CoA_DH_C"/>
</dbReference>
<dbReference type="GO" id="GO:0003995">
    <property type="term" value="F:acyl-CoA dehydrogenase activity"/>
    <property type="evidence" value="ECO:0007669"/>
    <property type="project" value="TreeGrafter"/>
</dbReference>
<protein>
    <submittedName>
        <fullName evidence="5">Acyl-CoA dehydrogenase</fullName>
    </submittedName>
</protein>
<keyword evidence="6" id="KW-1185">Reference proteome</keyword>
<dbReference type="GO" id="GO:0050660">
    <property type="term" value="F:flavin adenine dinucleotide binding"/>
    <property type="evidence" value="ECO:0007669"/>
    <property type="project" value="InterPro"/>
</dbReference>
<comment type="similarity">
    <text evidence="2">Belongs to the HpaH/HsaA monooxygenase family.</text>
</comment>
<proteinExistence type="inferred from homology"/>
<evidence type="ECO:0000313" key="5">
    <source>
        <dbReference type="EMBL" id="KIR61860.1"/>
    </source>
</evidence>
<dbReference type="PANTHER" id="PTHR48083">
    <property type="entry name" value="MEDIUM-CHAIN SPECIFIC ACYL-COA DEHYDROGENASE, MITOCHONDRIAL-RELATED"/>
    <property type="match status" value="1"/>
</dbReference>
<dbReference type="GO" id="GO:0016712">
    <property type="term" value="F:oxidoreductase activity, acting on paired donors, with incorporation or reduction of molecular oxygen, reduced flavin or flavoprotein as one donor, and incorporation of one atom of oxygen"/>
    <property type="evidence" value="ECO:0007669"/>
    <property type="project" value="TreeGrafter"/>
</dbReference>
<dbReference type="Proteomes" id="UP000032254">
    <property type="component" value="Unassembled WGS sequence"/>
</dbReference>
<dbReference type="PATRIC" id="fig|47853.6.peg.6471"/>
<evidence type="ECO:0000256" key="2">
    <source>
        <dbReference type="ARBA" id="ARBA00049661"/>
    </source>
</evidence>
<dbReference type="AlphaFoldDB" id="A0A0D0WWW6"/>
<evidence type="ECO:0000259" key="3">
    <source>
        <dbReference type="Pfam" id="PF02771"/>
    </source>
</evidence>
<dbReference type="InterPro" id="IPR046373">
    <property type="entry name" value="Acyl-CoA_Oxase/DH_mid-dom_sf"/>
</dbReference>
<evidence type="ECO:0000256" key="1">
    <source>
        <dbReference type="ARBA" id="ARBA00023002"/>
    </source>
</evidence>
<dbReference type="SUPFAM" id="SSF56645">
    <property type="entry name" value="Acyl-CoA dehydrogenase NM domain-like"/>
    <property type="match status" value="1"/>
</dbReference>
<dbReference type="Gene3D" id="1.10.540.10">
    <property type="entry name" value="Acyl-CoA dehydrogenase/oxidase, N-terminal domain"/>
    <property type="match status" value="1"/>
</dbReference>
<evidence type="ECO:0000313" key="6">
    <source>
        <dbReference type="Proteomes" id="UP000032254"/>
    </source>
</evidence>
<dbReference type="EMBL" id="JXSX01000003">
    <property type="protein sequence ID" value="KIR61860.1"/>
    <property type="molecule type" value="Genomic_DNA"/>
</dbReference>
<dbReference type="GO" id="GO:0033539">
    <property type="term" value="P:fatty acid beta-oxidation using acyl-CoA dehydrogenase"/>
    <property type="evidence" value="ECO:0007669"/>
    <property type="project" value="TreeGrafter"/>
</dbReference>
<evidence type="ECO:0000259" key="4">
    <source>
        <dbReference type="Pfam" id="PF08028"/>
    </source>
</evidence>
<dbReference type="SUPFAM" id="SSF47203">
    <property type="entry name" value="Acyl-CoA dehydrogenase C-terminal domain-like"/>
    <property type="match status" value="1"/>
</dbReference>
<dbReference type="InterPro" id="IPR050741">
    <property type="entry name" value="Acyl-CoA_dehydrogenase"/>
</dbReference>
<dbReference type="InterPro" id="IPR009100">
    <property type="entry name" value="AcylCoA_DH/oxidase_NM_dom_sf"/>
</dbReference>
<sequence length="394" mass="42481">MSTTTEAPTREELVQRAAGLVPLIRKHAAWQEENRRLHDETVAAIEEAGLFKLRTPRRYGGYEVDTRTLVAVATELGRGDASTAWVTSVLWIPTWLAGLFPDEAQDEVFAVPHARVCGTNSVGGTAVPTDGGFVVNGSWHFISGAHHAQWQEIAVVVVRPDAEPEPIMALVPIGSLEIVDDWYTTGLTATGSVTTVARDLFIPSSHIIPMSAAMIPQGLSQGNADSPVWRTPAALNAAASGVGAAVGVAKSARDEFFDRLPGRKITYTEYENQSEAPVTHLKVGTALMKIEQAEFHAYHAADLVDTKAATGAEWTLEERARVRADHGWATRLAKEAVDIFASASGGTSIYRDVPIQRIVRDVNAMSLHGLINPDTNTELYGRVVCGLGPNTLFV</sequence>
<dbReference type="Pfam" id="PF02771">
    <property type="entry name" value="Acyl-CoA_dh_N"/>
    <property type="match status" value="1"/>
</dbReference>
<name>A0A0D0WWW6_9ACTN</name>
<reference evidence="5 6" key="1">
    <citation type="submission" date="2015-01" db="EMBL/GenBank/DDBJ databases">
        <title>Sequencing and annotation of Micromonospora carbonacea strain JXNU-1 genome.</title>
        <authorList>
            <person name="Long Z."/>
            <person name="Huang Y."/>
            <person name="Jiang Y."/>
        </authorList>
    </citation>
    <scope>NUCLEOTIDE SEQUENCE [LARGE SCALE GENOMIC DNA]</scope>
    <source>
        <strain evidence="5 6">JXNU-1</strain>
    </source>
</reference>
<comment type="caution">
    <text evidence="5">The sequence shown here is derived from an EMBL/GenBank/DDBJ whole genome shotgun (WGS) entry which is preliminary data.</text>
</comment>
<dbReference type="OrthoDB" id="3404950at2"/>
<feature type="domain" description="Acyl-CoA dehydrogenase C-terminal" evidence="4">
    <location>
        <begin position="243"/>
        <end position="372"/>
    </location>
</feature>
<dbReference type="PIRSF" id="PIRSF016578">
    <property type="entry name" value="HsaA"/>
    <property type="match status" value="1"/>
</dbReference>
<dbReference type="GO" id="GO:0005737">
    <property type="term" value="C:cytoplasm"/>
    <property type="evidence" value="ECO:0007669"/>
    <property type="project" value="TreeGrafter"/>
</dbReference>
<dbReference type="RefSeq" id="WP_043969031.1">
    <property type="nucleotide sequence ID" value="NZ_JBEZEN010000057.1"/>
</dbReference>
<dbReference type="PANTHER" id="PTHR48083:SF19">
    <property type="entry name" value="FLAVIN-DEPENDENT MONOOXYGENASE, OXYGENASE SUBUNIT HSAA"/>
    <property type="match status" value="1"/>
</dbReference>
<gene>
    <name evidence="5" type="ORF">TK50_30860</name>
</gene>
<dbReference type="Gene3D" id="1.20.140.10">
    <property type="entry name" value="Butyryl-CoA Dehydrogenase, subunit A, domain 3"/>
    <property type="match status" value="1"/>
</dbReference>
<dbReference type="InterPro" id="IPR013786">
    <property type="entry name" value="AcylCoA_DH/ox_N"/>
</dbReference>
<dbReference type="Gene3D" id="2.40.110.10">
    <property type="entry name" value="Butyryl-CoA Dehydrogenase, subunit A, domain 2"/>
    <property type="match status" value="1"/>
</dbReference>
<keyword evidence="1" id="KW-0560">Oxidoreductase</keyword>
<feature type="domain" description="Acyl-CoA dehydrogenase/oxidase N-terminal" evidence="3">
    <location>
        <begin position="26"/>
        <end position="97"/>
    </location>
</feature>
<organism evidence="5 6">
    <name type="scientific">Micromonospora haikouensis</name>
    <dbReference type="NCBI Taxonomy" id="686309"/>
    <lineage>
        <taxon>Bacteria</taxon>
        <taxon>Bacillati</taxon>
        <taxon>Actinomycetota</taxon>
        <taxon>Actinomycetes</taxon>
        <taxon>Micromonosporales</taxon>
        <taxon>Micromonosporaceae</taxon>
        <taxon>Micromonospora</taxon>
    </lineage>
</organism>
<dbReference type="InterPro" id="IPR036250">
    <property type="entry name" value="AcylCo_DH-like_C"/>
</dbReference>
<dbReference type="Pfam" id="PF08028">
    <property type="entry name" value="Acyl-CoA_dh_2"/>
    <property type="match status" value="1"/>
</dbReference>
<dbReference type="GeneID" id="301308403"/>